<dbReference type="InterPro" id="IPR055378">
    <property type="entry name" value="GH3_C"/>
</dbReference>
<protein>
    <recommendedName>
        <fullName evidence="5">GH3 auxin-responsive promoter</fullName>
    </recommendedName>
</protein>
<feature type="domain" description="GH3 middle" evidence="1">
    <location>
        <begin position="295"/>
        <end position="361"/>
    </location>
</feature>
<keyword evidence="4" id="KW-1185">Reference proteome</keyword>
<comment type="caution">
    <text evidence="3">The sequence shown here is derived from an EMBL/GenBank/DDBJ whole genome shotgun (WGS) entry which is preliminary data.</text>
</comment>
<accession>A0ABQ1L1Z8</accession>
<dbReference type="Proteomes" id="UP000597338">
    <property type="component" value="Unassembled WGS sequence"/>
</dbReference>
<evidence type="ECO:0000313" key="4">
    <source>
        <dbReference type="Proteomes" id="UP000597338"/>
    </source>
</evidence>
<organism evidence="3 4">
    <name type="scientific">Parapedobacter defluvii</name>
    <dbReference type="NCBI Taxonomy" id="2045106"/>
    <lineage>
        <taxon>Bacteria</taxon>
        <taxon>Pseudomonadati</taxon>
        <taxon>Bacteroidota</taxon>
        <taxon>Sphingobacteriia</taxon>
        <taxon>Sphingobacteriales</taxon>
        <taxon>Sphingobacteriaceae</taxon>
        <taxon>Parapedobacter</taxon>
    </lineage>
</organism>
<gene>
    <name evidence="3" type="ORF">GCM10011386_04660</name>
</gene>
<proteinExistence type="predicted"/>
<reference evidence="4" key="1">
    <citation type="journal article" date="2019" name="Int. J. Syst. Evol. Microbiol.">
        <title>The Global Catalogue of Microorganisms (GCM) 10K type strain sequencing project: providing services to taxonomists for standard genome sequencing and annotation.</title>
        <authorList>
            <consortium name="The Broad Institute Genomics Platform"/>
            <consortium name="The Broad Institute Genome Sequencing Center for Infectious Disease"/>
            <person name="Wu L."/>
            <person name="Ma J."/>
        </authorList>
    </citation>
    <scope>NUCLEOTIDE SEQUENCE [LARGE SCALE GENOMIC DNA]</scope>
    <source>
        <strain evidence="4">CGMCC 1.15342</strain>
    </source>
</reference>
<dbReference type="Pfam" id="PF03321">
    <property type="entry name" value="GH3"/>
    <property type="match status" value="1"/>
</dbReference>
<evidence type="ECO:0000259" key="1">
    <source>
        <dbReference type="Pfam" id="PF23571"/>
    </source>
</evidence>
<evidence type="ECO:0008006" key="5">
    <source>
        <dbReference type="Google" id="ProtNLM"/>
    </source>
</evidence>
<dbReference type="EMBL" id="BMIK01000001">
    <property type="protein sequence ID" value="GGC15912.1"/>
    <property type="molecule type" value="Genomic_DNA"/>
</dbReference>
<dbReference type="Pfam" id="PF23572">
    <property type="entry name" value="GH3_C"/>
    <property type="match status" value="1"/>
</dbReference>
<dbReference type="InterPro" id="IPR004993">
    <property type="entry name" value="GH3"/>
</dbReference>
<feature type="domain" description="GH3 C-terminal" evidence="2">
    <location>
        <begin position="387"/>
        <end position="493"/>
    </location>
</feature>
<dbReference type="PANTHER" id="PTHR31901">
    <property type="entry name" value="GH3 DOMAIN-CONTAINING PROTEIN"/>
    <property type="match status" value="1"/>
</dbReference>
<dbReference type="InterPro" id="IPR055377">
    <property type="entry name" value="GH3_M"/>
</dbReference>
<dbReference type="Pfam" id="PF23571">
    <property type="entry name" value="GH3_M"/>
    <property type="match status" value="1"/>
</dbReference>
<sequence length="508" mass="57802">MAIIGELIKRTIDVTGYISGDPSPVKAQMKVLRDLLEKAKYTAFGKKYHFEAMLSEADPIPAFQQAVPVYDYDTLYAEWWHYLHEGHQNVTWPGGQRYFALSSGTTTNSKAIPVTDDMLDAIKRSGIQQIMSLRNFDLPGDFFEKQIMMLGSSTALTPNGEFLQGEISGISAANIPLWFRRFYKPGARIAATPSWEERVRKIAKYAPRWDIGSMTGIPSWSELLLKEIIRYNKADTIHDIWPNLQVYTSGGVAFEPYKKSFETLLAKPLIYMDTYLASEGYLATQKRPDTQSMALIVDNGVFFEFVPFTEENMDEHGCVRQDAQVLTLEDVQPNVQYVLLISTVAGAWRYMIGDTVMITDIERAEIIITGRTKHFLNVVGEQLSVHQMNAAMKKLAEQFDAEVLEFTVAAVRRGQDYINKWYLGTDKVLDAAAATSFLDRELAELNKNYKVARNKALKDVAVEIVPVDHFYQWSKATKKMGGQTKIPRVMKEEDFREFENFLAKLTHR</sequence>
<evidence type="ECO:0000313" key="3">
    <source>
        <dbReference type="EMBL" id="GGC15912.1"/>
    </source>
</evidence>
<dbReference type="PANTHER" id="PTHR31901:SF9">
    <property type="entry name" value="GH3 DOMAIN-CONTAINING PROTEIN"/>
    <property type="match status" value="1"/>
</dbReference>
<evidence type="ECO:0000259" key="2">
    <source>
        <dbReference type="Pfam" id="PF23572"/>
    </source>
</evidence>
<name>A0ABQ1L1Z8_9SPHI</name>
<dbReference type="RefSeq" id="WP_188746953.1">
    <property type="nucleotide sequence ID" value="NZ_BMIK01000001.1"/>
</dbReference>